<dbReference type="GeneID" id="109715987"/>
<evidence type="ECO:0000256" key="1">
    <source>
        <dbReference type="ARBA" id="ARBA00010617"/>
    </source>
</evidence>
<dbReference type="OrthoDB" id="781802at2759"/>
<keyword evidence="4 5" id="KW-0349">Heme</keyword>
<dbReference type="STRING" id="4615.A0A199VM23"/>
<dbReference type="PRINTS" id="PR00385">
    <property type="entry name" value="P450"/>
</dbReference>
<keyword evidence="6" id="KW-0472">Membrane</keyword>
<keyword evidence="5" id="KW-0560">Oxidoreductase</keyword>
<dbReference type="Pfam" id="PF00067">
    <property type="entry name" value="p450"/>
    <property type="match status" value="1"/>
</dbReference>
<dbReference type="Proteomes" id="UP000092600">
    <property type="component" value="Unassembled WGS sequence"/>
</dbReference>
<dbReference type="PANTHER" id="PTHR47955:SF15">
    <property type="entry name" value="CYTOCHROME P450 71A2-LIKE"/>
    <property type="match status" value="1"/>
</dbReference>
<proteinExistence type="inferred from homology"/>
<feature type="transmembrane region" description="Helical" evidence="6">
    <location>
        <begin position="24"/>
        <end position="41"/>
    </location>
</feature>
<evidence type="ECO:0000256" key="2">
    <source>
        <dbReference type="ARBA" id="ARBA00022723"/>
    </source>
</evidence>
<evidence type="ECO:0000256" key="6">
    <source>
        <dbReference type="SAM" id="Phobius"/>
    </source>
</evidence>
<sequence length="555" mass="62539">MTPPFAQLLAWLHQHNYNFHANPYNFIFLTLTSFFIFMVLYNRRGGGGGGCGGDNETDRAKLPSPPGRLPVLGHLHRLGPLPHRSLWALAQDHGPIMLLHMGRVPTVVISSAHWAQQVTKAHDASFSGRPSSRMAHELMYGARDVAFAPYGEYWRQVRRTCVLHLLSLRRVRSLRPVREEESALMVREIARLAELGAEFNVSELVVRLTNDIVCRAAFGRKYGGGADAEGGAGAVREALAEFVRLLGTVQIGEFVAGVGWIERWWRGLDRRVGTTARALDGFLERVLEDHRREGRWGDEMDGRDCNDGWGGGDDDDRKMDGRDLVDVLLAVEKEDKELGVPLGQDSVKAIILDMFAAGTDTTYTTIEWAMTELINHPEKMKKLQDEVRSVVGTDRMVLEEDLNNMAYLKAVIKETLRLHPPFPLLVPRESIEDTNLMGYHIPAKTRVIINAWAIGRDPESWERPEEFSPERFLDSLIDYRGQDFQFIPFGAGRRGCPGINFAMPTAELALANLVHRFDWELPGRIKEEKMDCSELNGITVHLKSRLVLVAKLWCS</sequence>
<dbReference type="PANTHER" id="PTHR47955">
    <property type="entry name" value="CYTOCHROME P450 FAMILY 71 PROTEIN"/>
    <property type="match status" value="1"/>
</dbReference>
<dbReference type="CDD" id="cd11072">
    <property type="entry name" value="CYP71-like"/>
    <property type="match status" value="1"/>
</dbReference>
<dbReference type="PRINTS" id="PR00463">
    <property type="entry name" value="EP450I"/>
</dbReference>
<evidence type="ECO:0000256" key="3">
    <source>
        <dbReference type="ARBA" id="ARBA00023004"/>
    </source>
</evidence>
<keyword evidence="3 4" id="KW-0408">Iron</keyword>
<dbReference type="GO" id="GO:0016705">
    <property type="term" value="F:oxidoreductase activity, acting on paired donors, with incorporation or reduction of molecular oxygen"/>
    <property type="evidence" value="ECO:0007669"/>
    <property type="project" value="InterPro"/>
</dbReference>
<dbReference type="Gramene" id="Aco010773.1.mrna1">
    <property type="protein sequence ID" value="Aco010773.1.mrna1"/>
    <property type="gene ID" value="Aco010773.1.path1"/>
</dbReference>
<keyword evidence="5" id="KW-0503">Monooxygenase</keyword>
<organism evidence="7 8">
    <name type="scientific">Ananas comosus</name>
    <name type="common">Pineapple</name>
    <name type="synonym">Ananas ananas</name>
    <dbReference type="NCBI Taxonomy" id="4615"/>
    <lineage>
        <taxon>Eukaryota</taxon>
        <taxon>Viridiplantae</taxon>
        <taxon>Streptophyta</taxon>
        <taxon>Embryophyta</taxon>
        <taxon>Tracheophyta</taxon>
        <taxon>Spermatophyta</taxon>
        <taxon>Magnoliopsida</taxon>
        <taxon>Liliopsida</taxon>
        <taxon>Poales</taxon>
        <taxon>Bromeliaceae</taxon>
        <taxon>Bromelioideae</taxon>
        <taxon>Ananas</taxon>
    </lineage>
</organism>
<dbReference type="PROSITE" id="PS00086">
    <property type="entry name" value="CYTOCHROME_P450"/>
    <property type="match status" value="1"/>
</dbReference>
<dbReference type="InterPro" id="IPR036396">
    <property type="entry name" value="Cyt_P450_sf"/>
</dbReference>
<dbReference type="GO" id="GO:0020037">
    <property type="term" value="F:heme binding"/>
    <property type="evidence" value="ECO:0007669"/>
    <property type="project" value="InterPro"/>
</dbReference>
<keyword evidence="9" id="KW-1185">Reference proteome</keyword>
<comment type="cofactor">
    <cofactor evidence="4">
        <name>heme</name>
        <dbReference type="ChEBI" id="CHEBI:30413"/>
    </cofactor>
</comment>
<feature type="binding site" description="axial binding residue" evidence="4">
    <location>
        <position position="496"/>
    </location>
    <ligand>
        <name>heme</name>
        <dbReference type="ChEBI" id="CHEBI:30413"/>
    </ligand>
    <ligandPart>
        <name>Fe</name>
        <dbReference type="ChEBI" id="CHEBI:18248"/>
    </ligandPart>
</feature>
<evidence type="ECO:0000256" key="5">
    <source>
        <dbReference type="RuleBase" id="RU000461"/>
    </source>
</evidence>
<dbReference type="RefSeq" id="XP_020096839.1">
    <property type="nucleotide sequence ID" value="XM_020241250.1"/>
</dbReference>
<keyword evidence="6" id="KW-1133">Transmembrane helix</keyword>
<gene>
    <name evidence="10" type="primary">LOC109715987</name>
    <name evidence="7" type="ORF">ACMD2_24738</name>
</gene>
<dbReference type="GO" id="GO:0005506">
    <property type="term" value="F:iron ion binding"/>
    <property type="evidence" value="ECO:0007669"/>
    <property type="project" value="InterPro"/>
</dbReference>
<evidence type="ECO:0000313" key="9">
    <source>
        <dbReference type="Proteomes" id="UP000515123"/>
    </source>
</evidence>
<keyword evidence="6" id="KW-0812">Transmembrane</keyword>
<evidence type="ECO:0000313" key="8">
    <source>
        <dbReference type="Proteomes" id="UP000092600"/>
    </source>
</evidence>
<dbReference type="EMBL" id="LSRQ01001383">
    <property type="protein sequence ID" value="OAY78058.1"/>
    <property type="molecule type" value="Genomic_DNA"/>
</dbReference>
<dbReference type="FunFam" id="1.10.630.10:FF:000011">
    <property type="entry name" value="Cytochrome P450 83B1"/>
    <property type="match status" value="1"/>
</dbReference>
<dbReference type="Gene3D" id="1.10.630.10">
    <property type="entry name" value="Cytochrome P450"/>
    <property type="match status" value="1"/>
</dbReference>
<accession>A0A199VM23</accession>
<dbReference type="InterPro" id="IPR002401">
    <property type="entry name" value="Cyt_P450_E_grp-I"/>
</dbReference>
<name>A0A199VM23_ANACO</name>
<dbReference type="InterPro" id="IPR001128">
    <property type="entry name" value="Cyt_P450"/>
</dbReference>
<dbReference type="SUPFAM" id="SSF48264">
    <property type="entry name" value="Cytochrome P450"/>
    <property type="match status" value="1"/>
</dbReference>
<evidence type="ECO:0000256" key="4">
    <source>
        <dbReference type="PIRSR" id="PIRSR602401-1"/>
    </source>
</evidence>
<dbReference type="Proteomes" id="UP000515123">
    <property type="component" value="Linkage group 10"/>
</dbReference>
<dbReference type="AlphaFoldDB" id="A0A199VM23"/>
<keyword evidence="2 4" id="KW-0479">Metal-binding</keyword>
<dbReference type="InterPro" id="IPR017972">
    <property type="entry name" value="Cyt_P450_CS"/>
</dbReference>
<evidence type="ECO:0000313" key="7">
    <source>
        <dbReference type="EMBL" id="OAY78058.1"/>
    </source>
</evidence>
<evidence type="ECO:0000313" key="10">
    <source>
        <dbReference type="RefSeq" id="XP_020096839.1"/>
    </source>
</evidence>
<comment type="similarity">
    <text evidence="1 5">Belongs to the cytochrome P450 family.</text>
</comment>
<reference evidence="7 8" key="1">
    <citation type="journal article" date="2016" name="DNA Res.">
        <title>The draft genome of MD-2 pineapple using hybrid error correction of long reads.</title>
        <authorList>
            <person name="Redwan R.M."/>
            <person name="Saidin A."/>
            <person name="Kumar S.V."/>
        </authorList>
    </citation>
    <scope>NUCLEOTIDE SEQUENCE [LARGE SCALE GENOMIC DNA]</scope>
    <source>
        <strain evidence="8">cv. MD2</strain>
        <tissue evidence="7">Leaf</tissue>
    </source>
</reference>
<reference evidence="10" key="2">
    <citation type="submission" date="2025-04" db="UniProtKB">
        <authorList>
            <consortium name="RefSeq"/>
        </authorList>
    </citation>
    <scope>IDENTIFICATION</scope>
    <source>
        <tissue evidence="10">Leaf</tissue>
    </source>
</reference>
<dbReference type="GO" id="GO:0004497">
    <property type="term" value="F:monooxygenase activity"/>
    <property type="evidence" value="ECO:0007669"/>
    <property type="project" value="UniProtKB-KW"/>
</dbReference>
<protein>
    <submittedName>
        <fullName evidence="7 10">Cytochrome P450 71A1</fullName>
    </submittedName>
</protein>